<keyword evidence="2" id="KW-1185">Reference proteome</keyword>
<evidence type="ECO:0000313" key="1">
    <source>
        <dbReference type="EMBL" id="KAL3278402.1"/>
    </source>
</evidence>
<dbReference type="EMBL" id="JABFTP020000103">
    <property type="protein sequence ID" value="KAL3278402.1"/>
    <property type="molecule type" value="Genomic_DNA"/>
</dbReference>
<accession>A0ABD2NIY1</accession>
<protein>
    <submittedName>
        <fullName evidence="1">Uncharacterized protein</fullName>
    </submittedName>
</protein>
<dbReference type="AlphaFoldDB" id="A0ABD2NIY1"/>
<gene>
    <name evidence="1" type="ORF">HHI36_013729</name>
</gene>
<sequence>MLMNIFQSLVRTQLDYVGRCTKKSNGKNESGSIPRDQDSTRIYEINPNRNNIGRKWRNKKKSIRRKWLASKLITKLFYTNNQRWIKKVEELARFHDFWNNKTKPPYIAAMGKLKITYKIK</sequence>
<name>A0ABD2NIY1_9CUCU</name>
<organism evidence="1 2">
    <name type="scientific">Cryptolaemus montrouzieri</name>
    <dbReference type="NCBI Taxonomy" id="559131"/>
    <lineage>
        <taxon>Eukaryota</taxon>
        <taxon>Metazoa</taxon>
        <taxon>Ecdysozoa</taxon>
        <taxon>Arthropoda</taxon>
        <taxon>Hexapoda</taxon>
        <taxon>Insecta</taxon>
        <taxon>Pterygota</taxon>
        <taxon>Neoptera</taxon>
        <taxon>Endopterygota</taxon>
        <taxon>Coleoptera</taxon>
        <taxon>Polyphaga</taxon>
        <taxon>Cucujiformia</taxon>
        <taxon>Coccinelloidea</taxon>
        <taxon>Coccinellidae</taxon>
        <taxon>Scymninae</taxon>
        <taxon>Scymnini</taxon>
        <taxon>Cryptolaemus</taxon>
    </lineage>
</organism>
<comment type="caution">
    <text evidence="1">The sequence shown here is derived from an EMBL/GenBank/DDBJ whole genome shotgun (WGS) entry which is preliminary data.</text>
</comment>
<proteinExistence type="predicted"/>
<dbReference type="Proteomes" id="UP001516400">
    <property type="component" value="Unassembled WGS sequence"/>
</dbReference>
<evidence type="ECO:0000313" key="2">
    <source>
        <dbReference type="Proteomes" id="UP001516400"/>
    </source>
</evidence>
<reference evidence="1 2" key="1">
    <citation type="journal article" date="2021" name="BMC Biol.">
        <title>Horizontally acquired antibacterial genes associated with adaptive radiation of ladybird beetles.</title>
        <authorList>
            <person name="Li H.S."/>
            <person name="Tang X.F."/>
            <person name="Huang Y.H."/>
            <person name="Xu Z.Y."/>
            <person name="Chen M.L."/>
            <person name="Du X.Y."/>
            <person name="Qiu B.Y."/>
            <person name="Chen P.T."/>
            <person name="Zhang W."/>
            <person name="Slipinski A."/>
            <person name="Escalona H.E."/>
            <person name="Waterhouse R.M."/>
            <person name="Zwick A."/>
            <person name="Pang H."/>
        </authorList>
    </citation>
    <scope>NUCLEOTIDE SEQUENCE [LARGE SCALE GENOMIC DNA]</scope>
    <source>
        <strain evidence="1">SYSU2018</strain>
    </source>
</reference>